<comment type="caution">
    <text evidence="1">The sequence shown here is derived from an EMBL/GenBank/DDBJ whole genome shotgun (WGS) entry which is preliminary data.</text>
</comment>
<dbReference type="RefSeq" id="WP_346175542.1">
    <property type="nucleotide sequence ID" value="NZ_BAAASD010000014.1"/>
</dbReference>
<protein>
    <recommendedName>
        <fullName evidence="3">Lipoprotein</fullName>
    </recommendedName>
</protein>
<dbReference type="Proteomes" id="UP001500253">
    <property type="component" value="Unassembled WGS sequence"/>
</dbReference>
<dbReference type="EMBL" id="BAAASD010000014">
    <property type="protein sequence ID" value="GAA2347103.1"/>
    <property type="molecule type" value="Genomic_DNA"/>
</dbReference>
<gene>
    <name evidence="1" type="ORF">GCM10010246_37090</name>
</gene>
<evidence type="ECO:0000313" key="1">
    <source>
        <dbReference type="EMBL" id="GAA2347103.1"/>
    </source>
</evidence>
<sequence>MKHGLTTAIAALVIAAGATGCTSGGEDGAPRSGTQRLATAKACADATYTWLNVSRRTVLTDMTGTHYDKGDKVSTVDAKEVARYTRSVSTRGAAVPGKRLIRDLARHQRTGLAGDGVTMLDDTGRTTKYVKKAASGEQTAKASGRYVVARAVDLVEGDVRYSCAPEAGKGPRAAGSGHVMTWDPTTEMIIVRCGEKLEKSLSQGAREAARLGCREGDPARA</sequence>
<evidence type="ECO:0008006" key="3">
    <source>
        <dbReference type="Google" id="ProtNLM"/>
    </source>
</evidence>
<keyword evidence="2" id="KW-1185">Reference proteome</keyword>
<proteinExistence type="predicted"/>
<name>A0ABP5TA35_9ACTN</name>
<organism evidence="1 2">
    <name type="scientific">Streptomyces cuspidosporus</name>
    <dbReference type="NCBI Taxonomy" id="66882"/>
    <lineage>
        <taxon>Bacteria</taxon>
        <taxon>Bacillati</taxon>
        <taxon>Actinomycetota</taxon>
        <taxon>Actinomycetes</taxon>
        <taxon>Kitasatosporales</taxon>
        <taxon>Streptomycetaceae</taxon>
        <taxon>Streptomyces</taxon>
    </lineage>
</organism>
<accession>A0ABP5TA35</accession>
<reference evidence="2" key="1">
    <citation type="journal article" date="2019" name="Int. J. Syst. Evol. Microbiol.">
        <title>The Global Catalogue of Microorganisms (GCM) 10K type strain sequencing project: providing services to taxonomists for standard genome sequencing and annotation.</title>
        <authorList>
            <consortium name="The Broad Institute Genomics Platform"/>
            <consortium name="The Broad Institute Genome Sequencing Center for Infectious Disease"/>
            <person name="Wu L."/>
            <person name="Ma J."/>
        </authorList>
    </citation>
    <scope>NUCLEOTIDE SEQUENCE [LARGE SCALE GENOMIC DNA]</scope>
    <source>
        <strain evidence="2">JCM 4316</strain>
    </source>
</reference>
<evidence type="ECO:0000313" key="2">
    <source>
        <dbReference type="Proteomes" id="UP001500253"/>
    </source>
</evidence>
<dbReference type="PROSITE" id="PS51257">
    <property type="entry name" value="PROKAR_LIPOPROTEIN"/>
    <property type="match status" value="1"/>
</dbReference>